<evidence type="ECO:0000256" key="1">
    <source>
        <dbReference type="SAM" id="MobiDB-lite"/>
    </source>
</evidence>
<evidence type="ECO:0008006" key="6">
    <source>
        <dbReference type="Google" id="ProtNLM"/>
    </source>
</evidence>
<dbReference type="PANTHER" id="PTHR23054:SF20">
    <property type="entry name" value="DUF547 DOMAIN-CONTAINING PROTEIN"/>
    <property type="match status" value="1"/>
</dbReference>
<reference evidence="4 5" key="1">
    <citation type="submission" date="2024-02" db="EMBL/GenBank/DDBJ databases">
        <authorList>
            <person name="Vignale AGUSTIN F."/>
            <person name="Sosa J E."/>
            <person name="Modenutti C."/>
        </authorList>
    </citation>
    <scope>NUCLEOTIDE SEQUENCE [LARGE SCALE GENOMIC DNA]</scope>
</reference>
<feature type="domain" description="Ternary complex factor MIP1 leucine-zipper" evidence="3">
    <location>
        <begin position="57"/>
        <end position="135"/>
    </location>
</feature>
<feature type="compositionally biased region" description="Basic and acidic residues" evidence="1">
    <location>
        <begin position="164"/>
        <end position="175"/>
    </location>
</feature>
<dbReference type="InterPro" id="IPR025757">
    <property type="entry name" value="MIP1_Leuzipper"/>
</dbReference>
<organism evidence="4 5">
    <name type="scientific">Ilex paraguariensis</name>
    <name type="common">yerba mate</name>
    <dbReference type="NCBI Taxonomy" id="185542"/>
    <lineage>
        <taxon>Eukaryota</taxon>
        <taxon>Viridiplantae</taxon>
        <taxon>Streptophyta</taxon>
        <taxon>Embryophyta</taxon>
        <taxon>Tracheophyta</taxon>
        <taxon>Spermatophyta</taxon>
        <taxon>Magnoliopsida</taxon>
        <taxon>eudicotyledons</taxon>
        <taxon>Gunneridae</taxon>
        <taxon>Pentapetalae</taxon>
        <taxon>asterids</taxon>
        <taxon>campanulids</taxon>
        <taxon>Aquifoliales</taxon>
        <taxon>Aquifoliaceae</taxon>
        <taxon>Ilex</taxon>
    </lineage>
</organism>
<dbReference type="Pfam" id="PF04784">
    <property type="entry name" value="DUF547"/>
    <property type="match status" value="1"/>
</dbReference>
<sequence>MEVTNSRHRRSKSEFFRRRNDDDNNLNKILASQVLDLDMGHLKYCVEAKKRQLPSTDVQKSLKEEVLQLQGQLEDQFLVRGALEEALSKSPLLHDPTNENTISKPAKDLIKEIAALELEVVHLEKYLLSLYRKNFAKRVLSRSTMAERSKPTSTTHESMFSEVSGHDITPKKENSVIDSSCSLPPQDLCENPAKECSDVLRVQTLVDSSILRSHSSLSQRSASFFRTCPTLGTVAEAVHPYHSLPLSMLECARGSASNISLGEHLGNSTPDYVRKTPNCLSEEMVKCITAIYCQLAEPPLFNHGFTSSPISFSSAMSESSPGGQHDMRWPPCRENSSFNSWFNNPFHPDSSISGSYFTMAEAFLVYGVPNRNLKRISLLLKAAYDIGGHTISVEMIQSSILGCRLHRPGQWFQSLFFPKARFKAGDLRKAYAIEHPEPLLRFALCSGSHSDPAVRLYTPKRVFQELEMAKEEYIQTTIRVHKEPKILLPKIVESYAKELHLCPAGFAEMIQDSIPDVLSKSLKQCQQGNLWKKIEWIPHNSTFRYLISKELAE</sequence>
<dbReference type="EMBL" id="CAUOFW020005014">
    <property type="protein sequence ID" value="CAK9168156.1"/>
    <property type="molecule type" value="Genomic_DNA"/>
</dbReference>
<name>A0ABC8TFN6_9AQUA</name>
<accession>A0ABC8TFN6</accession>
<dbReference type="PANTHER" id="PTHR23054">
    <property type="entry name" value="TERNARY COMPLEX FACTOR MIP1, LEUCINE-ZIPPER-RELATED"/>
    <property type="match status" value="1"/>
</dbReference>
<protein>
    <recommendedName>
        <fullName evidence="6">Ternary complex factor MIP1 leucine-zipper domain-containing protein</fullName>
    </recommendedName>
</protein>
<dbReference type="InterPro" id="IPR006869">
    <property type="entry name" value="DUF547"/>
</dbReference>
<feature type="region of interest" description="Disordered" evidence="1">
    <location>
        <begin position="142"/>
        <end position="178"/>
    </location>
</feature>
<evidence type="ECO:0000259" key="3">
    <source>
        <dbReference type="Pfam" id="PF14389"/>
    </source>
</evidence>
<dbReference type="AlphaFoldDB" id="A0ABC8TFN6"/>
<feature type="domain" description="DUF547" evidence="2">
    <location>
        <begin position="359"/>
        <end position="474"/>
    </location>
</feature>
<comment type="caution">
    <text evidence="4">The sequence shown here is derived from an EMBL/GenBank/DDBJ whole genome shotgun (WGS) entry which is preliminary data.</text>
</comment>
<gene>
    <name evidence="4" type="ORF">ILEXP_LOCUS37489</name>
</gene>
<dbReference type="Pfam" id="PF14389">
    <property type="entry name" value="Lzipper-MIP1"/>
    <property type="match status" value="1"/>
</dbReference>
<evidence type="ECO:0000313" key="4">
    <source>
        <dbReference type="EMBL" id="CAK9168156.1"/>
    </source>
</evidence>
<evidence type="ECO:0000259" key="2">
    <source>
        <dbReference type="Pfam" id="PF04784"/>
    </source>
</evidence>
<evidence type="ECO:0000313" key="5">
    <source>
        <dbReference type="Proteomes" id="UP001642360"/>
    </source>
</evidence>
<proteinExistence type="predicted"/>
<dbReference type="Proteomes" id="UP001642360">
    <property type="component" value="Unassembled WGS sequence"/>
</dbReference>
<keyword evidence="5" id="KW-1185">Reference proteome</keyword>